<name>A0A9P6MBB1_9FUNG</name>
<proteinExistence type="predicted"/>
<dbReference type="AlphaFoldDB" id="A0A9P6MBB1"/>
<evidence type="ECO:0000313" key="3">
    <source>
        <dbReference type="Proteomes" id="UP000749646"/>
    </source>
</evidence>
<dbReference type="PANTHER" id="PTHR28160:SF1">
    <property type="entry name" value="LARGE RIBOSOMAL SUBUNIT PROTEIN ML57"/>
    <property type="match status" value="1"/>
</dbReference>
<protein>
    <recommendedName>
        <fullName evidence="1">RNase III domain-containing protein</fullName>
    </recommendedName>
</protein>
<reference evidence="2" key="1">
    <citation type="journal article" date="2020" name="Fungal Divers.">
        <title>Resolving the Mortierellaceae phylogeny through synthesis of multi-gene phylogenetics and phylogenomics.</title>
        <authorList>
            <person name="Vandepol N."/>
            <person name="Liber J."/>
            <person name="Desiro A."/>
            <person name="Na H."/>
            <person name="Kennedy M."/>
            <person name="Barry K."/>
            <person name="Grigoriev I.V."/>
            <person name="Miller A.N."/>
            <person name="O'Donnell K."/>
            <person name="Stajich J.E."/>
            <person name="Bonito G."/>
        </authorList>
    </citation>
    <scope>NUCLEOTIDE SEQUENCE</scope>
    <source>
        <strain evidence="2">MES-2147</strain>
    </source>
</reference>
<dbReference type="PANTHER" id="PTHR28160">
    <property type="entry name" value="54S RIBOSOMAL PROTEIN L15, MITOCHONDRIAL"/>
    <property type="match status" value="1"/>
</dbReference>
<dbReference type="GO" id="GO:0006396">
    <property type="term" value="P:RNA processing"/>
    <property type="evidence" value="ECO:0007669"/>
    <property type="project" value="InterPro"/>
</dbReference>
<evidence type="ECO:0000313" key="2">
    <source>
        <dbReference type="EMBL" id="KAF9987456.1"/>
    </source>
</evidence>
<evidence type="ECO:0000259" key="1">
    <source>
        <dbReference type="PROSITE" id="PS50142"/>
    </source>
</evidence>
<dbReference type="OrthoDB" id="67027at2759"/>
<dbReference type="Gene3D" id="3.30.160.20">
    <property type="match status" value="1"/>
</dbReference>
<dbReference type="CDD" id="cd00593">
    <property type="entry name" value="RIBOc"/>
    <property type="match status" value="1"/>
</dbReference>
<dbReference type="SMART" id="SM00535">
    <property type="entry name" value="RIBOc"/>
    <property type="match status" value="1"/>
</dbReference>
<dbReference type="InterPro" id="IPR000999">
    <property type="entry name" value="RNase_III_dom"/>
</dbReference>
<gene>
    <name evidence="2" type="ORF">BGZ65_003556</name>
</gene>
<dbReference type="Gene3D" id="1.10.1520.10">
    <property type="entry name" value="Ribonuclease III domain"/>
    <property type="match status" value="1"/>
</dbReference>
<sequence length="208" mass="23634">MRIVTHPSYDRVGIQTNNGLDVLGGKALKMYVLEYLHVKYPKLPADTLQEAVEVYTRTNTLNLMGREFGVDDVLRWTRPKPESGYQLAITTIRASVVRAVIGALYVDQGPIKARDFVHAHFLSRQFDLASLLKIEEPKRYLSYLMKRLGQKLGEGFGHSIDMAESRANKDALTKYYMEELKDFTLPSDVEKEGFVYVSTKIGDTQIIV</sequence>
<feature type="domain" description="RNase III" evidence="1">
    <location>
        <begin position="1"/>
        <end position="109"/>
    </location>
</feature>
<dbReference type="InterPro" id="IPR040030">
    <property type="entry name" value="Ribosomal_mL57"/>
</dbReference>
<dbReference type="GO" id="GO:0005762">
    <property type="term" value="C:mitochondrial large ribosomal subunit"/>
    <property type="evidence" value="ECO:0007669"/>
    <property type="project" value="InterPro"/>
</dbReference>
<comment type="caution">
    <text evidence="2">The sequence shown here is derived from an EMBL/GenBank/DDBJ whole genome shotgun (WGS) entry which is preliminary data.</text>
</comment>
<keyword evidence="3" id="KW-1185">Reference proteome</keyword>
<dbReference type="InterPro" id="IPR036389">
    <property type="entry name" value="RNase_III_sf"/>
</dbReference>
<dbReference type="Proteomes" id="UP000749646">
    <property type="component" value="Unassembled WGS sequence"/>
</dbReference>
<dbReference type="PROSITE" id="PS50142">
    <property type="entry name" value="RNASE_3_2"/>
    <property type="match status" value="1"/>
</dbReference>
<organism evidence="2 3">
    <name type="scientific">Modicella reniformis</name>
    <dbReference type="NCBI Taxonomy" id="1440133"/>
    <lineage>
        <taxon>Eukaryota</taxon>
        <taxon>Fungi</taxon>
        <taxon>Fungi incertae sedis</taxon>
        <taxon>Mucoromycota</taxon>
        <taxon>Mortierellomycotina</taxon>
        <taxon>Mortierellomycetes</taxon>
        <taxon>Mortierellales</taxon>
        <taxon>Mortierellaceae</taxon>
        <taxon>Modicella</taxon>
    </lineage>
</organism>
<dbReference type="GO" id="GO:0003735">
    <property type="term" value="F:structural constituent of ribosome"/>
    <property type="evidence" value="ECO:0007669"/>
    <property type="project" value="InterPro"/>
</dbReference>
<dbReference type="SUPFAM" id="SSF69065">
    <property type="entry name" value="RNase III domain-like"/>
    <property type="match status" value="1"/>
</dbReference>
<dbReference type="GO" id="GO:0004525">
    <property type="term" value="F:ribonuclease III activity"/>
    <property type="evidence" value="ECO:0007669"/>
    <property type="project" value="InterPro"/>
</dbReference>
<accession>A0A9P6MBB1</accession>
<dbReference type="EMBL" id="JAAAHW010003174">
    <property type="protein sequence ID" value="KAF9987456.1"/>
    <property type="molecule type" value="Genomic_DNA"/>
</dbReference>
<dbReference type="Pfam" id="PF14622">
    <property type="entry name" value="Ribonucleas_3_3"/>
    <property type="match status" value="1"/>
</dbReference>
<dbReference type="GO" id="GO:0032543">
    <property type="term" value="P:mitochondrial translation"/>
    <property type="evidence" value="ECO:0007669"/>
    <property type="project" value="InterPro"/>
</dbReference>